<dbReference type="AlphaFoldDB" id="A0A0G4HME6"/>
<proteinExistence type="predicted"/>
<accession>A0A0G4HME6</accession>
<protein>
    <submittedName>
        <fullName evidence="1">Uncharacterized protein</fullName>
    </submittedName>
</protein>
<dbReference type="PhylomeDB" id="A0A0G4HME6"/>
<dbReference type="EMBL" id="CDMZ01003196">
    <property type="protein sequence ID" value="CEM45468.1"/>
    <property type="molecule type" value="Genomic_DNA"/>
</dbReference>
<organism evidence="1">
    <name type="scientific">Chromera velia CCMP2878</name>
    <dbReference type="NCBI Taxonomy" id="1169474"/>
    <lineage>
        <taxon>Eukaryota</taxon>
        <taxon>Sar</taxon>
        <taxon>Alveolata</taxon>
        <taxon>Colpodellida</taxon>
        <taxon>Chromeraceae</taxon>
        <taxon>Chromera</taxon>
    </lineage>
</organism>
<gene>
    <name evidence="1" type="ORF">Cvel_29252</name>
</gene>
<evidence type="ECO:0000313" key="1">
    <source>
        <dbReference type="EMBL" id="CEM45468.1"/>
    </source>
</evidence>
<reference evidence="1" key="1">
    <citation type="submission" date="2014-11" db="EMBL/GenBank/DDBJ databases">
        <authorList>
            <person name="Otto D Thomas"/>
            <person name="Naeem Raeece"/>
        </authorList>
    </citation>
    <scope>NUCLEOTIDE SEQUENCE</scope>
</reference>
<dbReference type="VEuPathDB" id="CryptoDB:Cvel_29252"/>
<name>A0A0G4HME6_9ALVE</name>
<sequence>MTCAAPSYETVPMESYTTSSIQYETSTVTETVPKLYRYETRTVTETATTEEVYTVYDNMVLEETSVSLSTSSYAETVPALVSYSVASKSETVTVSNDRISYVSCSDAMSGNYGPGASLAPGVSGSCLTETKFRVVTSSYTEAVPAVATYFTEETSDTTTVEETFQTYDTSSMTETSHSVSTDYTIEAVGPNTLIEYDTSYAPETVTETKILSTPVPMTETVSMIPTYTTETVIETAHSETVGTAN</sequence>